<evidence type="ECO:0008006" key="4">
    <source>
        <dbReference type="Google" id="ProtNLM"/>
    </source>
</evidence>
<protein>
    <recommendedName>
        <fullName evidence="4">DUF4352 domain-containing protein</fullName>
    </recommendedName>
</protein>
<proteinExistence type="predicted"/>
<organism evidence="2 3">
    <name type="scientific">Amycolatopsis rhizosphaerae</name>
    <dbReference type="NCBI Taxonomy" id="2053003"/>
    <lineage>
        <taxon>Bacteria</taxon>
        <taxon>Bacillati</taxon>
        <taxon>Actinomycetota</taxon>
        <taxon>Actinomycetes</taxon>
        <taxon>Pseudonocardiales</taxon>
        <taxon>Pseudonocardiaceae</taxon>
        <taxon>Amycolatopsis</taxon>
    </lineage>
</organism>
<dbReference type="OrthoDB" id="5189223at2"/>
<dbReference type="PROSITE" id="PS51257">
    <property type="entry name" value="PROKAR_LIPOPROTEIN"/>
    <property type="match status" value="1"/>
</dbReference>
<reference evidence="2 3" key="1">
    <citation type="submission" date="2019-07" db="EMBL/GenBank/DDBJ databases">
        <authorList>
            <person name="Duangmal K."/>
            <person name="Teo W.F.A."/>
        </authorList>
    </citation>
    <scope>NUCLEOTIDE SEQUENCE [LARGE SCALE GENOMIC DNA]</scope>
    <source>
        <strain evidence="2 3">TBRC 6029</strain>
    </source>
</reference>
<name>A0A558A7W8_9PSEU</name>
<dbReference type="EMBL" id="VJWX01000629">
    <property type="protein sequence ID" value="TVT20364.1"/>
    <property type="molecule type" value="Genomic_DNA"/>
</dbReference>
<feature type="signal peptide" evidence="1">
    <location>
        <begin position="1"/>
        <end position="20"/>
    </location>
</feature>
<keyword evidence="3" id="KW-1185">Reference proteome</keyword>
<dbReference type="AlphaFoldDB" id="A0A558A7W8"/>
<accession>A0A558A7W8</accession>
<feature type="chain" id="PRO_5039408700" description="DUF4352 domain-containing protein" evidence="1">
    <location>
        <begin position="21"/>
        <end position="214"/>
    </location>
</feature>
<dbReference type="Proteomes" id="UP000320011">
    <property type="component" value="Unassembled WGS sequence"/>
</dbReference>
<evidence type="ECO:0000313" key="2">
    <source>
        <dbReference type="EMBL" id="TVT20364.1"/>
    </source>
</evidence>
<dbReference type="RefSeq" id="WP_144593050.1">
    <property type="nucleotide sequence ID" value="NZ_VJWX01000629.1"/>
</dbReference>
<reference evidence="2 3" key="2">
    <citation type="submission" date="2019-08" db="EMBL/GenBank/DDBJ databases">
        <title>Amycolatopsis acidicola sp. nov., isolated from peat swamp forest soil.</title>
        <authorList>
            <person name="Srisuk N."/>
        </authorList>
    </citation>
    <scope>NUCLEOTIDE SEQUENCE [LARGE SCALE GENOMIC DNA]</scope>
    <source>
        <strain evidence="2 3">TBRC 6029</strain>
    </source>
</reference>
<keyword evidence="1" id="KW-0732">Signal</keyword>
<evidence type="ECO:0000256" key="1">
    <source>
        <dbReference type="SAM" id="SignalP"/>
    </source>
</evidence>
<sequence length="214" mass="20881">MRRIPSLAALGALTATLTLTGCGGGSAPAQSSATGATGVTAATPASATGSSSAAAASSAGPAAAGGKIAVNGTLDDPALGDHVVAQAVVRDFPFPASMSGASSGELVLVQISATAGTKYYAGFQTTSLELVTADGTENTLSDGDDLGKAMAAAGYTPFPAGGALDTGKSGSGWVAFDDYQKDSPKLTLRLKRPALSTSDGQNLPAANFDVPLVK</sequence>
<gene>
    <name evidence="2" type="ORF">FNH05_34515</name>
</gene>
<evidence type="ECO:0000313" key="3">
    <source>
        <dbReference type="Proteomes" id="UP000320011"/>
    </source>
</evidence>
<comment type="caution">
    <text evidence="2">The sequence shown here is derived from an EMBL/GenBank/DDBJ whole genome shotgun (WGS) entry which is preliminary data.</text>
</comment>